<dbReference type="SMART" id="SM00718">
    <property type="entry name" value="DM4_12"/>
    <property type="match status" value="1"/>
</dbReference>
<sequence length="204" mass="22804">MTSLSSETGALFFSYSAPLYQAEQADGTKETIAIYSLSFGILIFLNSLLNEGNAGRGERTIQQDQLELFLQIEDNISTMGVDGHVCVLRFICEMQLNRFSKSSMFGELFTLMFTPKQGDDYTILKDYIEAEMVGLDGDTTETVCQEKYYTCPISVFAALRKIQGGLGFSTPSDKPLNTTIINHFRRPDLTLENDNRGKSYNGHP</sequence>
<name>A0AAN8X9C8_HALRR</name>
<dbReference type="InterPro" id="IPR006631">
    <property type="entry name" value="DM4_12"/>
</dbReference>
<evidence type="ECO:0000313" key="1">
    <source>
        <dbReference type="EMBL" id="KAK7074555.1"/>
    </source>
</evidence>
<reference evidence="1 2" key="1">
    <citation type="submission" date="2023-11" db="EMBL/GenBank/DDBJ databases">
        <title>Halocaridina rubra genome assembly.</title>
        <authorList>
            <person name="Smith C."/>
        </authorList>
    </citation>
    <scope>NUCLEOTIDE SEQUENCE [LARGE SCALE GENOMIC DNA]</scope>
    <source>
        <strain evidence="1">EP-1</strain>
        <tissue evidence="1">Whole</tissue>
    </source>
</reference>
<evidence type="ECO:0000313" key="2">
    <source>
        <dbReference type="Proteomes" id="UP001381693"/>
    </source>
</evidence>
<comment type="caution">
    <text evidence="1">The sequence shown here is derived from an EMBL/GenBank/DDBJ whole genome shotgun (WGS) entry which is preliminary data.</text>
</comment>
<organism evidence="1 2">
    <name type="scientific">Halocaridina rubra</name>
    <name type="common">Hawaiian red shrimp</name>
    <dbReference type="NCBI Taxonomy" id="373956"/>
    <lineage>
        <taxon>Eukaryota</taxon>
        <taxon>Metazoa</taxon>
        <taxon>Ecdysozoa</taxon>
        <taxon>Arthropoda</taxon>
        <taxon>Crustacea</taxon>
        <taxon>Multicrustacea</taxon>
        <taxon>Malacostraca</taxon>
        <taxon>Eumalacostraca</taxon>
        <taxon>Eucarida</taxon>
        <taxon>Decapoda</taxon>
        <taxon>Pleocyemata</taxon>
        <taxon>Caridea</taxon>
        <taxon>Atyoidea</taxon>
        <taxon>Atyidae</taxon>
        <taxon>Halocaridina</taxon>
    </lineage>
</organism>
<dbReference type="Proteomes" id="UP001381693">
    <property type="component" value="Unassembled WGS sequence"/>
</dbReference>
<accession>A0AAN8X9C8</accession>
<gene>
    <name evidence="1" type="ORF">SK128_000917</name>
</gene>
<protein>
    <submittedName>
        <fullName evidence="1">Uncharacterized protein</fullName>
    </submittedName>
</protein>
<proteinExistence type="predicted"/>
<keyword evidence="2" id="KW-1185">Reference proteome</keyword>
<dbReference type="EMBL" id="JAXCGZ010011536">
    <property type="protein sequence ID" value="KAK7074555.1"/>
    <property type="molecule type" value="Genomic_DNA"/>
</dbReference>
<dbReference type="PANTHER" id="PTHR21398">
    <property type="entry name" value="AGAP007094-PA"/>
    <property type="match status" value="1"/>
</dbReference>
<dbReference type="Pfam" id="PF07841">
    <property type="entry name" value="DM4_12"/>
    <property type="match status" value="1"/>
</dbReference>
<dbReference type="AlphaFoldDB" id="A0AAN8X9C8"/>
<dbReference type="PANTHER" id="PTHR21398:SF6">
    <property type="entry name" value="AGAP007094-PA"/>
    <property type="match status" value="1"/>
</dbReference>